<evidence type="ECO:0000313" key="1">
    <source>
        <dbReference type="EMBL" id="KKN50720.1"/>
    </source>
</evidence>
<proteinExistence type="predicted"/>
<protein>
    <submittedName>
        <fullName evidence="1">Uncharacterized protein</fullName>
    </submittedName>
</protein>
<accession>A0A0F9R265</accession>
<gene>
    <name evidence="1" type="ORF">LCGC14_0629810</name>
</gene>
<dbReference type="AlphaFoldDB" id="A0A0F9R265"/>
<reference evidence="1" key="1">
    <citation type="journal article" date="2015" name="Nature">
        <title>Complex archaea that bridge the gap between prokaryotes and eukaryotes.</title>
        <authorList>
            <person name="Spang A."/>
            <person name="Saw J.H."/>
            <person name="Jorgensen S.L."/>
            <person name="Zaremba-Niedzwiedzka K."/>
            <person name="Martijn J."/>
            <person name="Lind A.E."/>
            <person name="van Eijk R."/>
            <person name="Schleper C."/>
            <person name="Guy L."/>
            <person name="Ettema T.J."/>
        </authorList>
    </citation>
    <scope>NUCLEOTIDE SEQUENCE</scope>
</reference>
<comment type="caution">
    <text evidence="1">The sequence shown here is derived from an EMBL/GenBank/DDBJ whole genome shotgun (WGS) entry which is preliminary data.</text>
</comment>
<organism evidence="1">
    <name type="scientific">marine sediment metagenome</name>
    <dbReference type="NCBI Taxonomy" id="412755"/>
    <lineage>
        <taxon>unclassified sequences</taxon>
        <taxon>metagenomes</taxon>
        <taxon>ecological metagenomes</taxon>
    </lineage>
</organism>
<name>A0A0F9R265_9ZZZZ</name>
<sequence>MKSQKDCPRCDQPLTPTDFNDGGKSKVYACDNCGFTVTINDMFVDDEPGS</sequence>
<dbReference type="EMBL" id="LAZR01001098">
    <property type="protein sequence ID" value="KKN50720.1"/>
    <property type="molecule type" value="Genomic_DNA"/>
</dbReference>